<dbReference type="Proteomes" id="UP000694701">
    <property type="component" value="Unplaced"/>
</dbReference>
<dbReference type="AlphaFoldDB" id="A0A8C2FBW4"/>
<sequence length="47" mass="5423">MEKPPFRQNQVCGSWHMKERLGTGGFGHVYLYQNQVISVALNLMQKT</sequence>
<evidence type="ECO:0000313" key="1">
    <source>
        <dbReference type="Ensembl" id="ENSCCRP00020053471.1"/>
    </source>
</evidence>
<name>A0A8C2FBW4_CYPCA</name>
<dbReference type="Gene3D" id="1.10.510.10">
    <property type="entry name" value="Transferase(Phosphotransferase) domain 1"/>
    <property type="match status" value="1"/>
</dbReference>
<protein>
    <submittedName>
        <fullName evidence="1">Uncharacterized protein</fullName>
    </submittedName>
</protein>
<dbReference type="Ensembl" id="ENSCCRT00020058424.1">
    <property type="protein sequence ID" value="ENSCCRP00020053471.1"/>
    <property type="gene ID" value="ENSCCRG00020024091.1"/>
</dbReference>
<organism evidence="1 2">
    <name type="scientific">Cyprinus carpio</name>
    <name type="common">Common carp</name>
    <dbReference type="NCBI Taxonomy" id="7962"/>
    <lineage>
        <taxon>Eukaryota</taxon>
        <taxon>Metazoa</taxon>
        <taxon>Chordata</taxon>
        <taxon>Craniata</taxon>
        <taxon>Vertebrata</taxon>
        <taxon>Euteleostomi</taxon>
        <taxon>Actinopterygii</taxon>
        <taxon>Neopterygii</taxon>
        <taxon>Teleostei</taxon>
        <taxon>Ostariophysi</taxon>
        <taxon>Cypriniformes</taxon>
        <taxon>Cyprinidae</taxon>
        <taxon>Cyprininae</taxon>
        <taxon>Cyprinus</taxon>
    </lineage>
</organism>
<evidence type="ECO:0000313" key="2">
    <source>
        <dbReference type="Proteomes" id="UP000694701"/>
    </source>
</evidence>
<reference evidence="1" key="1">
    <citation type="submission" date="2025-08" db="UniProtKB">
        <authorList>
            <consortium name="Ensembl"/>
        </authorList>
    </citation>
    <scope>IDENTIFICATION</scope>
</reference>
<accession>A0A8C2FBW4</accession>
<proteinExistence type="predicted"/>